<keyword evidence="4" id="KW-0808">Transferase</keyword>
<feature type="domain" description="PAS" evidence="7">
    <location>
        <begin position="44"/>
        <end position="114"/>
    </location>
</feature>
<name>A0A7W0CBP0_9BACT</name>
<dbReference type="InterPro" id="IPR005467">
    <property type="entry name" value="His_kinase_dom"/>
</dbReference>
<dbReference type="AlphaFoldDB" id="A0A7W0CBP0"/>
<dbReference type="InterPro" id="IPR052162">
    <property type="entry name" value="Sensor_kinase/Photoreceptor"/>
</dbReference>
<gene>
    <name evidence="9" type="ORF">HNR65_003121</name>
</gene>
<feature type="domain" description="PAC" evidence="8">
    <location>
        <begin position="254"/>
        <end position="306"/>
    </location>
</feature>
<dbReference type="InterPro" id="IPR003594">
    <property type="entry name" value="HATPase_dom"/>
</dbReference>
<dbReference type="InterPro" id="IPR003661">
    <property type="entry name" value="HisK_dim/P_dom"/>
</dbReference>
<dbReference type="InterPro" id="IPR013656">
    <property type="entry name" value="PAS_4"/>
</dbReference>
<dbReference type="EC" id="2.7.13.3" evidence="2"/>
<dbReference type="SMART" id="SM00388">
    <property type="entry name" value="HisKA"/>
    <property type="match status" value="1"/>
</dbReference>
<evidence type="ECO:0000259" key="6">
    <source>
        <dbReference type="PROSITE" id="PS50109"/>
    </source>
</evidence>
<dbReference type="PRINTS" id="PR00344">
    <property type="entry name" value="BCTRLSENSOR"/>
</dbReference>
<dbReference type="InterPro" id="IPR013655">
    <property type="entry name" value="PAS_fold_3"/>
</dbReference>
<evidence type="ECO:0000256" key="4">
    <source>
        <dbReference type="ARBA" id="ARBA00022679"/>
    </source>
</evidence>
<evidence type="ECO:0000259" key="7">
    <source>
        <dbReference type="PROSITE" id="PS50112"/>
    </source>
</evidence>
<reference evidence="9 10" key="1">
    <citation type="submission" date="2020-07" db="EMBL/GenBank/DDBJ databases">
        <title>Genomic Encyclopedia of Type Strains, Phase IV (KMG-IV): sequencing the most valuable type-strain genomes for metagenomic binning, comparative biology and taxonomic classification.</title>
        <authorList>
            <person name="Goeker M."/>
        </authorList>
    </citation>
    <scope>NUCLEOTIDE SEQUENCE [LARGE SCALE GENOMIC DNA]</scope>
    <source>
        <strain evidence="9 10">DSM 17721</strain>
    </source>
</reference>
<protein>
    <recommendedName>
        <fullName evidence="2">histidine kinase</fullName>
        <ecNumber evidence="2">2.7.13.3</ecNumber>
    </recommendedName>
</protein>
<dbReference type="InterPro" id="IPR036097">
    <property type="entry name" value="HisK_dim/P_sf"/>
</dbReference>
<keyword evidence="5" id="KW-0418">Kinase</keyword>
<dbReference type="PROSITE" id="PS50112">
    <property type="entry name" value="PAS"/>
    <property type="match status" value="2"/>
</dbReference>
<dbReference type="SUPFAM" id="SSF55785">
    <property type="entry name" value="PYP-like sensor domain (PAS domain)"/>
    <property type="match status" value="2"/>
</dbReference>
<dbReference type="InterPro" id="IPR036890">
    <property type="entry name" value="HATPase_C_sf"/>
</dbReference>
<dbReference type="RefSeq" id="WP_181552389.1">
    <property type="nucleotide sequence ID" value="NZ_JACDUS010000012.1"/>
</dbReference>
<dbReference type="PROSITE" id="PS50109">
    <property type="entry name" value="HIS_KIN"/>
    <property type="match status" value="1"/>
</dbReference>
<dbReference type="InterPro" id="IPR004358">
    <property type="entry name" value="Sig_transdc_His_kin-like_C"/>
</dbReference>
<evidence type="ECO:0000256" key="3">
    <source>
        <dbReference type="ARBA" id="ARBA00022553"/>
    </source>
</evidence>
<sequence length="560" mass="61902">MTAEATKEALKQRIRELEAEIAALRHQPSGPPEAGQSHAGQQSCEQYYRMIVENAADLIFTVNENGEFVYISPNSRAILGYGPEAFIGKPFIPFVHPDDVEGILNILSEIYTRYQNRGVHGVGRMTLEYRALARDGQWRWLSAKNTIVKETDQHLEVVCIARDITEQKEAARKLEESEQRYRFLVEESNDIIWTFDLSSMTFVYVSRSVERILGFPQDQASGVGLDDIFDPETEKKVRAAFESAAGDPDGDGRVMTEAEHLGKNGRTVSMEVNALLHRDAGGRPVSFTGVSRDITERNAALREREKLQAQLRHARQMEAIGTLAGGIAHDFNNILFSVIGYTELAIDEAAEGSQLHHNLCQVLAAGNRARDLVRQILAITRNEKQAFRPVAVSGLVRDALETVRSGFPPGVALRENIRRDQLTVNADPVQLQQVIANLAANAGHAMQGRDGVVEVQVTRFCMDPESTLCHLDAAAGDYARISVSDTGSGIDKQDLGKIFEPYFTTRKEGTGTGLGLSIVHGIVKVHKGFLTVDSESGRGSVFHVHLPLVRDDWEADSLDF</sequence>
<keyword evidence="3" id="KW-0597">Phosphoprotein</keyword>
<feature type="domain" description="Histidine kinase" evidence="6">
    <location>
        <begin position="326"/>
        <end position="550"/>
    </location>
</feature>
<dbReference type="InterPro" id="IPR000014">
    <property type="entry name" value="PAS"/>
</dbReference>
<dbReference type="SMART" id="SM00086">
    <property type="entry name" value="PAC"/>
    <property type="match status" value="2"/>
</dbReference>
<feature type="domain" description="PAC" evidence="8">
    <location>
        <begin position="125"/>
        <end position="176"/>
    </location>
</feature>
<dbReference type="InterPro" id="IPR001610">
    <property type="entry name" value="PAC"/>
</dbReference>
<evidence type="ECO:0000256" key="1">
    <source>
        <dbReference type="ARBA" id="ARBA00000085"/>
    </source>
</evidence>
<dbReference type="SUPFAM" id="SSF47384">
    <property type="entry name" value="Homodimeric domain of signal transducing histidine kinase"/>
    <property type="match status" value="1"/>
</dbReference>
<dbReference type="PROSITE" id="PS50113">
    <property type="entry name" value="PAC"/>
    <property type="match status" value="2"/>
</dbReference>
<evidence type="ECO:0000313" key="10">
    <source>
        <dbReference type="Proteomes" id="UP000525298"/>
    </source>
</evidence>
<keyword evidence="10" id="KW-1185">Reference proteome</keyword>
<evidence type="ECO:0000259" key="8">
    <source>
        <dbReference type="PROSITE" id="PS50113"/>
    </source>
</evidence>
<dbReference type="Gene3D" id="3.30.565.10">
    <property type="entry name" value="Histidine kinase-like ATPase, C-terminal domain"/>
    <property type="match status" value="1"/>
</dbReference>
<dbReference type="NCBIfam" id="TIGR00229">
    <property type="entry name" value="sensory_box"/>
    <property type="match status" value="2"/>
</dbReference>
<dbReference type="InterPro" id="IPR035965">
    <property type="entry name" value="PAS-like_dom_sf"/>
</dbReference>
<accession>A0A7W0CBP0</accession>
<evidence type="ECO:0000313" key="9">
    <source>
        <dbReference type="EMBL" id="MBA2882766.1"/>
    </source>
</evidence>
<dbReference type="SMART" id="SM00387">
    <property type="entry name" value="HATPase_c"/>
    <property type="match status" value="1"/>
</dbReference>
<comment type="caution">
    <text evidence="9">The sequence shown here is derived from an EMBL/GenBank/DDBJ whole genome shotgun (WGS) entry which is preliminary data.</text>
</comment>
<dbReference type="Pfam" id="PF08448">
    <property type="entry name" value="PAS_4"/>
    <property type="match status" value="1"/>
</dbReference>
<feature type="domain" description="PAS" evidence="7">
    <location>
        <begin position="177"/>
        <end position="248"/>
    </location>
</feature>
<dbReference type="Gene3D" id="3.30.450.20">
    <property type="entry name" value="PAS domain"/>
    <property type="match status" value="2"/>
</dbReference>
<dbReference type="GO" id="GO:0000155">
    <property type="term" value="F:phosphorelay sensor kinase activity"/>
    <property type="evidence" value="ECO:0007669"/>
    <property type="project" value="InterPro"/>
</dbReference>
<dbReference type="SMART" id="SM00091">
    <property type="entry name" value="PAS"/>
    <property type="match status" value="2"/>
</dbReference>
<dbReference type="CDD" id="cd00130">
    <property type="entry name" value="PAS"/>
    <property type="match status" value="2"/>
</dbReference>
<dbReference type="EMBL" id="JACDUS010000012">
    <property type="protein sequence ID" value="MBA2882766.1"/>
    <property type="molecule type" value="Genomic_DNA"/>
</dbReference>
<dbReference type="SUPFAM" id="SSF55874">
    <property type="entry name" value="ATPase domain of HSP90 chaperone/DNA topoisomerase II/histidine kinase"/>
    <property type="match status" value="1"/>
</dbReference>
<organism evidence="9 10">
    <name type="scientific">Desulfosalsimonas propionicica</name>
    <dbReference type="NCBI Taxonomy" id="332175"/>
    <lineage>
        <taxon>Bacteria</taxon>
        <taxon>Pseudomonadati</taxon>
        <taxon>Thermodesulfobacteriota</taxon>
        <taxon>Desulfobacteria</taxon>
        <taxon>Desulfobacterales</taxon>
        <taxon>Desulfosalsimonadaceae</taxon>
        <taxon>Desulfosalsimonas</taxon>
    </lineage>
</organism>
<dbReference type="Pfam" id="PF08447">
    <property type="entry name" value="PAS_3"/>
    <property type="match status" value="1"/>
</dbReference>
<dbReference type="PANTHER" id="PTHR43304">
    <property type="entry name" value="PHYTOCHROME-LIKE PROTEIN CPH1"/>
    <property type="match status" value="1"/>
</dbReference>
<dbReference type="Gene3D" id="1.10.287.130">
    <property type="match status" value="1"/>
</dbReference>
<evidence type="ECO:0000256" key="5">
    <source>
        <dbReference type="ARBA" id="ARBA00022777"/>
    </source>
</evidence>
<dbReference type="Pfam" id="PF02518">
    <property type="entry name" value="HATPase_c"/>
    <property type="match status" value="1"/>
</dbReference>
<dbReference type="Proteomes" id="UP000525298">
    <property type="component" value="Unassembled WGS sequence"/>
</dbReference>
<evidence type="ECO:0000256" key="2">
    <source>
        <dbReference type="ARBA" id="ARBA00012438"/>
    </source>
</evidence>
<proteinExistence type="predicted"/>
<dbReference type="InterPro" id="IPR000700">
    <property type="entry name" value="PAS-assoc_C"/>
</dbReference>
<comment type="catalytic activity">
    <reaction evidence="1">
        <text>ATP + protein L-histidine = ADP + protein N-phospho-L-histidine.</text>
        <dbReference type="EC" id="2.7.13.3"/>
    </reaction>
</comment>
<dbReference type="PANTHER" id="PTHR43304:SF1">
    <property type="entry name" value="PAC DOMAIN-CONTAINING PROTEIN"/>
    <property type="match status" value="1"/>
</dbReference>